<dbReference type="Gene3D" id="3.90.550.50">
    <property type="match status" value="1"/>
</dbReference>
<evidence type="ECO:0000256" key="9">
    <source>
        <dbReference type="ARBA" id="ARBA00023136"/>
    </source>
</evidence>
<gene>
    <name evidence="12" type="ORF">CYCCA115_LOCUS11750</name>
</gene>
<evidence type="ECO:0000259" key="11">
    <source>
        <dbReference type="Pfam" id="PF02434"/>
    </source>
</evidence>
<evidence type="ECO:0000256" key="7">
    <source>
        <dbReference type="ARBA" id="ARBA00022989"/>
    </source>
</evidence>
<dbReference type="InterPro" id="IPR003378">
    <property type="entry name" value="Fringe-like_glycosylTrfase"/>
</dbReference>
<name>A0AAD2PU84_9STRA</name>
<evidence type="ECO:0000256" key="10">
    <source>
        <dbReference type="RuleBase" id="RU363063"/>
    </source>
</evidence>
<organism evidence="12 13">
    <name type="scientific">Cylindrotheca closterium</name>
    <dbReference type="NCBI Taxonomy" id="2856"/>
    <lineage>
        <taxon>Eukaryota</taxon>
        <taxon>Sar</taxon>
        <taxon>Stramenopiles</taxon>
        <taxon>Ochrophyta</taxon>
        <taxon>Bacillariophyta</taxon>
        <taxon>Bacillariophyceae</taxon>
        <taxon>Bacillariophycidae</taxon>
        <taxon>Bacillariales</taxon>
        <taxon>Bacillariaceae</taxon>
        <taxon>Cylindrotheca</taxon>
    </lineage>
</organism>
<accession>A0AAD2PU84</accession>
<evidence type="ECO:0000313" key="12">
    <source>
        <dbReference type="EMBL" id="CAJ1948717.1"/>
    </source>
</evidence>
<proteinExistence type="inferred from homology"/>
<comment type="similarity">
    <text evidence="2 10">Belongs to the glycosyltransferase 31 family.</text>
</comment>
<keyword evidence="13" id="KW-1185">Reference proteome</keyword>
<keyword evidence="3 10" id="KW-0328">Glycosyltransferase</keyword>
<protein>
    <recommendedName>
        <fullName evidence="10">Hexosyltransferase</fullName>
        <ecNumber evidence="10">2.4.1.-</ecNumber>
    </recommendedName>
</protein>
<dbReference type="GO" id="GO:0000139">
    <property type="term" value="C:Golgi membrane"/>
    <property type="evidence" value="ECO:0007669"/>
    <property type="project" value="UniProtKB-SubCell"/>
</dbReference>
<reference evidence="12" key="1">
    <citation type="submission" date="2023-08" db="EMBL/GenBank/DDBJ databases">
        <authorList>
            <person name="Audoor S."/>
            <person name="Bilcke G."/>
        </authorList>
    </citation>
    <scope>NUCLEOTIDE SEQUENCE</scope>
</reference>
<evidence type="ECO:0000256" key="2">
    <source>
        <dbReference type="ARBA" id="ARBA00008661"/>
    </source>
</evidence>
<dbReference type="EMBL" id="CAKOGP040001752">
    <property type="protein sequence ID" value="CAJ1948717.1"/>
    <property type="molecule type" value="Genomic_DNA"/>
</dbReference>
<evidence type="ECO:0000256" key="4">
    <source>
        <dbReference type="ARBA" id="ARBA00022679"/>
    </source>
</evidence>
<keyword evidence="6" id="KW-0735">Signal-anchor</keyword>
<comment type="subcellular location">
    <subcellularLocation>
        <location evidence="1 10">Golgi apparatus membrane</location>
        <topology evidence="1 10">Single-pass type II membrane protein</topology>
    </subcellularLocation>
</comment>
<dbReference type="PANTHER" id="PTHR11214">
    <property type="entry name" value="BETA-1,3-N-ACETYLGLUCOSAMINYLTRANSFERASE"/>
    <property type="match status" value="1"/>
</dbReference>
<evidence type="ECO:0000256" key="3">
    <source>
        <dbReference type="ARBA" id="ARBA00022676"/>
    </source>
</evidence>
<dbReference type="GO" id="GO:0016758">
    <property type="term" value="F:hexosyltransferase activity"/>
    <property type="evidence" value="ECO:0007669"/>
    <property type="project" value="InterPro"/>
</dbReference>
<keyword evidence="5" id="KW-0812">Transmembrane</keyword>
<dbReference type="Pfam" id="PF02434">
    <property type="entry name" value="Fringe"/>
    <property type="match status" value="1"/>
</dbReference>
<evidence type="ECO:0000256" key="6">
    <source>
        <dbReference type="ARBA" id="ARBA00022968"/>
    </source>
</evidence>
<keyword evidence="4" id="KW-0808">Transferase</keyword>
<evidence type="ECO:0000256" key="5">
    <source>
        <dbReference type="ARBA" id="ARBA00022692"/>
    </source>
</evidence>
<keyword evidence="9" id="KW-0472">Membrane</keyword>
<feature type="domain" description="Fringe-like glycosyltransferase" evidence="11">
    <location>
        <begin position="24"/>
        <end position="231"/>
    </location>
</feature>
<comment type="caution">
    <text evidence="12">The sequence shown here is derived from an EMBL/GenBank/DDBJ whole genome shotgun (WGS) entry which is preliminary data.</text>
</comment>
<dbReference type="GO" id="GO:0006493">
    <property type="term" value="P:protein O-linked glycosylation"/>
    <property type="evidence" value="ECO:0007669"/>
    <property type="project" value="TreeGrafter"/>
</dbReference>
<evidence type="ECO:0000256" key="1">
    <source>
        <dbReference type="ARBA" id="ARBA00004323"/>
    </source>
</evidence>
<keyword evidence="7" id="KW-1133">Transmembrane helix</keyword>
<sequence>MTSSSRHNLISGNERMLQKDQGLIFIAVVSSRETLASRVKYVRQSWAAQSYPIIVVRYFVGDGIESKVELAQQAGMQDPSDLVIMSGLADNEYPPVYKNTRMLRYALHTMIQLEKDHIIWDFKYFMKVDDDTFVNTPALMAFLQNEEVLGNTQEPSIWGRRGYGLPEQRQDLRSAGIDRPYCMGGPGYIMTRDVLGRLATGVRGCVQNLRKSEYKGVLWHSDVIIGLCAKRLSGAYCKGNGNRTQGGSEKHNGSFIQITGRYQLSNILMYGDLQQIVALHPFKDGEQMFFLQNSLDRRRSIDTNGAQMKQY</sequence>
<evidence type="ECO:0000313" key="13">
    <source>
        <dbReference type="Proteomes" id="UP001295423"/>
    </source>
</evidence>
<evidence type="ECO:0000256" key="8">
    <source>
        <dbReference type="ARBA" id="ARBA00023034"/>
    </source>
</evidence>
<dbReference type="AlphaFoldDB" id="A0AAD2PU84"/>
<dbReference type="EC" id="2.4.1.-" evidence="10"/>
<dbReference type="Proteomes" id="UP001295423">
    <property type="component" value="Unassembled WGS sequence"/>
</dbReference>
<dbReference type="PANTHER" id="PTHR11214:SF378">
    <property type="entry name" value="BETA-1,3-GALACTOSYLTRANSFERASE 4"/>
    <property type="match status" value="1"/>
</dbReference>
<keyword evidence="8 10" id="KW-0333">Golgi apparatus</keyword>
<dbReference type="InterPro" id="IPR002659">
    <property type="entry name" value="Glyco_trans_31"/>
</dbReference>